<evidence type="ECO:0000313" key="1">
    <source>
        <dbReference type="EMBL" id="GJE07545.1"/>
    </source>
</evidence>
<dbReference type="RefSeq" id="WP_238276766.1">
    <property type="nucleotide sequence ID" value="NZ_BPQR01000046.1"/>
</dbReference>
<dbReference type="Proteomes" id="UP001055102">
    <property type="component" value="Unassembled WGS sequence"/>
</dbReference>
<organism evidence="1 2">
    <name type="scientific">Methylobacterium jeotgali</name>
    <dbReference type="NCBI Taxonomy" id="381630"/>
    <lineage>
        <taxon>Bacteria</taxon>
        <taxon>Pseudomonadati</taxon>
        <taxon>Pseudomonadota</taxon>
        <taxon>Alphaproteobacteria</taxon>
        <taxon>Hyphomicrobiales</taxon>
        <taxon>Methylobacteriaceae</taxon>
        <taxon>Methylobacterium</taxon>
    </lineage>
</organism>
<protein>
    <submittedName>
        <fullName evidence="1">Uncharacterized protein</fullName>
    </submittedName>
</protein>
<reference evidence="1" key="2">
    <citation type="submission" date="2021-08" db="EMBL/GenBank/DDBJ databases">
        <authorList>
            <person name="Tani A."/>
            <person name="Ola A."/>
            <person name="Ogura Y."/>
            <person name="Katsura K."/>
            <person name="Hayashi T."/>
        </authorList>
    </citation>
    <scope>NUCLEOTIDE SEQUENCE</scope>
    <source>
        <strain evidence="1">LMG 23639</strain>
    </source>
</reference>
<gene>
    <name evidence="1" type="ORF">AOPFMNJM_2874</name>
</gene>
<comment type="caution">
    <text evidence="1">The sequence shown here is derived from an EMBL/GenBank/DDBJ whole genome shotgun (WGS) entry which is preliminary data.</text>
</comment>
<keyword evidence="2" id="KW-1185">Reference proteome</keyword>
<reference evidence="1" key="1">
    <citation type="journal article" date="2021" name="Front. Microbiol.">
        <title>Comprehensive Comparative Genomics and Phenotyping of Methylobacterium Species.</title>
        <authorList>
            <person name="Alessa O."/>
            <person name="Ogura Y."/>
            <person name="Fujitani Y."/>
            <person name="Takami H."/>
            <person name="Hayashi T."/>
            <person name="Sahin N."/>
            <person name="Tani A."/>
        </authorList>
    </citation>
    <scope>NUCLEOTIDE SEQUENCE</scope>
    <source>
        <strain evidence="1">LMG 23639</strain>
    </source>
</reference>
<evidence type="ECO:0000313" key="2">
    <source>
        <dbReference type="Proteomes" id="UP001055102"/>
    </source>
</evidence>
<name>A0ABQ4SWG5_9HYPH</name>
<proteinExistence type="predicted"/>
<accession>A0ABQ4SWG5</accession>
<sequence length="684" mass="69609">MAFELAELSLDEEGVLRIFGHAADGRGPELAVGGSAVSLAEGALISPDGTFEAYRAGFAGRRGGEWRLDGRPVTPSGRIGETSAARIADRTATRAADPKMARTLGGALVVTTRDPLGPYPAFLPAADAAAGLDAAGHAVALLHVGAATSFARSVRVLLTLAGTLHHLDAATPEDEPDTPWQLPAPDARLKEAVARLVREMRPDLVVAADPGALALVRPLAGSRRLFLLDRAGLDAPRLIAAPVARRKLETLVRAGLAGIPVLVPSRDLAHAAEALLPGHAVEVLPPGAGLAPAPASHGETVLAVGEAAAAALDGLAGEARVTRLSAETSFLRAHRLLREARALVIGSDAGPEGQALRAAARAAGLPVASDLSADAADLPLTGGPLDEPAAARLREAARRVLGAGALRPSAPRPIRPPSLFAGGAEAGDERWSAGYATFVARALAATLAARAGHDPVGVLLPGAVRPGDPVATACARIVGAEAVFGLPGSGLERAPLSGVRTVVVAEPDRARCRALMEDAAGLGLEPLPLLPQARPAELRRLAGLAGTGAGLVARIGEDGERHGADLLLLVGGRDAPADAVELTGPDDARRGRLATLAPATDARFAGRPTDVTGYDRLVTGEEETGDGLPAGVSVTHPFDAMLALAAHLDCARVLIDAARAHDRPLAGSLARFGFTGGRVAFAGR</sequence>
<dbReference type="EMBL" id="BPQR01000046">
    <property type="protein sequence ID" value="GJE07545.1"/>
    <property type="molecule type" value="Genomic_DNA"/>
</dbReference>